<dbReference type="InterPro" id="IPR009003">
    <property type="entry name" value="Peptidase_S1_PA"/>
</dbReference>
<gene>
    <name evidence="4" type="ORF">ET996_13530</name>
</gene>
<keyword evidence="1" id="KW-0645">Protease</keyword>
<accession>A0A4Q9KHR9</accession>
<dbReference type="InterPro" id="IPR051201">
    <property type="entry name" value="Chloro_Bact_Ser_Proteases"/>
</dbReference>
<dbReference type="Pfam" id="PF13180">
    <property type="entry name" value="PDZ_2"/>
    <property type="match status" value="1"/>
</dbReference>
<dbReference type="InterPro" id="IPR001478">
    <property type="entry name" value="PDZ"/>
</dbReference>
<dbReference type="PRINTS" id="PR00834">
    <property type="entry name" value="PROTEASES2C"/>
</dbReference>
<protein>
    <submittedName>
        <fullName evidence="4">PDZ domain-containing protein</fullName>
    </submittedName>
</protein>
<sequence>MKIDSSLSDGIVLVAATLDATTSSAGTGMILTSSGQVLTNYHVVRSSSEITVTVCSDKKKYKATVIGRNARKDVALLQLEGASGLTTIKTDADAVAQGDPVVVAGNAAGQGFLTAFAGKIVSKGQNIRVRGASPSDPIEDLTGLIETDAHAQPGDSGGPVFDAQREVLGMTTAGSSDAGNNKTTAFAVPIADALGVVAKIRDGLEGDGVVVGPKAAIGINASNDSLHGVKVSNVVAGTAASRAGLKAGDYLKSIDGRTLATLSDLMKALDDFQPGQTVKLTWRTSGGVDKSASVALDASKYN</sequence>
<evidence type="ECO:0000259" key="3">
    <source>
        <dbReference type="PROSITE" id="PS50106"/>
    </source>
</evidence>
<dbReference type="SUPFAM" id="SSF50156">
    <property type="entry name" value="PDZ domain-like"/>
    <property type="match status" value="1"/>
</dbReference>
<dbReference type="InterPro" id="IPR036034">
    <property type="entry name" value="PDZ_sf"/>
</dbReference>
<dbReference type="Proteomes" id="UP000291933">
    <property type="component" value="Unassembled WGS sequence"/>
</dbReference>
<evidence type="ECO:0000256" key="2">
    <source>
        <dbReference type="ARBA" id="ARBA00022801"/>
    </source>
</evidence>
<dbReference type="InterPro" id="IPR001940">
    <property type="entry name" value="Peptidase_S1C"/>
</dbReference>
<reference evidence="4 5" key="1">
    <citation type="submission" date="2019-01" db="EMBL/GenBank/DDBJ databases">
        <title>Lactibacter flavus gen. nov., sp. nov., a novel bacterium of the family Propionibacteriaceae isolated from raw milk and dairy products.</title>
        <authorList>
            <person name="Huptas C."/>
            <person name="Wenning M."/>
            <person name="Breitenwieser F."/>
            <person name="Doll E."/>
            <person name="Von Neubeck M."/>
            <person name="Busse H.-J."/>
            <person name="Scherer S."/>
        </authorList>
    </citation>
    <scope>NUCLEOTIDE SEQUENCE [LARGE SCALE GENOMIC DNA]</scope>
    <source>
        <strain evidence="4 5">DSM 22130</strain>
    </source>
</reference>
<dbReference type="Gene3D" id="2.30.42.10">
    <property type="match status" value="1"/>
</dbReference>
<dbReference type="PROSITE" id="PS50106">
    <property type="entry name" value="PDZ"/>
    <property type="match status" value="1"/>
</dbReference>
<evidence type="ECO:0000313" key="5">
    <source>
        <dbReference type="Proteomes" id="UP000291933"/>
    </source>
</evidence>
<evidence type="ECO:0000256" key="1">
    <source>
        <dbReference type="ARBA" id="ARBA00022670"/>
    </source>
</evidence>
<dbReference type="EMBL" id="SDMR01000023">
    <property type="protein sequence ID" value="TBT92136.1"/>
    <property type="molecule type" value="Genomic_DNA"/>
</dbReference>
<keyword evidence="2" id="KW-0378">Hydrolase</keyword>
<dbReference type="GO" id="GO:0004252">
    <property type="term" value="F:serine-type endopeptidase activity"/>
    <property type="evidence" value="ECO:0007669"/>
    <property type="project" value="InterPro"/>
</dbReference>
<dbReference type="SMART" id="SM00228">
    <property type="entry name" value="PDZ"/>
    <property type="match status" value="1"/>
</dbReference>
<dbReference type="PANTHER" id="PTHR43343">
    <property type="entry name" value="PEPTIDASE S12"/>
    <property type="match status" value="1"/>
</dbReference>
<dbReference type="OrthoDB" id="73775at2"/>
<dbReference type="Pfam" id="PF13365">
    <property type="entry name" value="Trypsin_2"/>
    <property type="match status" value="1"/>
</dbReference>
<organism evidence="4 5">
    <name type="scientific">Propioniciclava tarda</name>
    <dbReference type="NCBI Taxonomy" id="433330"/>
    <lineage>
        <taxon>Bacteria</taxon>
        <taxon>Bacillati</taxon>
        <taxon>Actinomycetota</taxon>
        <taxon>Actinomycetes</taxon>
        <taxon>Propionibacteriales</taxon>
        <taxon>Propionibacteriaceae</taxon>
        <taxon>Propioniciclava</taxon>
    </lineage>
</organism>
<name>A0A4Q9KHR9_PROTD</name>
<keyword evidence="5" id="KW-1185">Reference proteome</keyword>
<evidence type="ECO:0000313" key="4">
    <source>
        <dbReference type="EMBL" id="TBT92136.1"/>
    </source>
</evidence>
<dbReference type="Gene3D" id="2.40.10.120">
    <property type="match status" value="1"/>
</dbReference>
<comment type="caution">
    <text evidence="4">The sequence shown here is derived from an EMBL/GenBank/DDBJ whole genome shotgun (WGS) entry which is preliminary data.</text>
</comment>
<dbReference type="SUPFAM" id="SSF50494">
    <property type="entry name" value="Trypsin-like serine proteases"/>
    <property type="match status" value="1"/>
</dbReference>
<proteinExistence type="predicted"/>
<dbReference type="PANTHER" id="PTHR43343:SF3">
    <property type="entry name" value="PROTEASE DO-LIKE 8, CHLOROPLASTIC"/>
    <property type="match status" value="1"/>
</dbReference>
<dbReference type="GO" id="GO:0006508">
    <property type="term" value="P:proteolysis"/>
    <property type="evidence" value="ECO:0007669"/>
    <property type="project" value="UniProtKB-KW"/>
</dbReference>
<dbReference type="AlphaFoldDB" id="A0A4Q9KHR9"/>
<feature type="domain" description="PDZ" evidence="3">
    <location>
        <begin position="197"/>
        <end position="263"/>
    </location>
</feature>